<keyword evidence="1" id="KW-1133">Transmembrane helix</keyword>
<evidence type="ECO:0008006" key="4">
    <source>
        <dbReference type="Google" id="ProtNLM"/>
    </source>
</evidence>
<dbReference type="EMBL" id="BAABHM010000004">
    <property type="protein sequence ID" value="GAA4689906.1"/>
    <property type="molecule type" value="Genomic_DNA"/>
</dbReference>
<feature type="transmembrane region" description="Helical" evidence="1">
    <location>
        <begin position="113"/>
        <end position="137"/>
    </location>
</feature>
<keyword evidence="1" id="KW-0812">Transmembrane</keyword>
<dbReference type="RefSeq" id="WP_253871087.1">
    <property type="nucleotide sequence ID" value="NZ_BAABHM010000004.1"/>
</dbReference>
<keyword evidence="1" id="KW-0472">Membrane</keyword>
<sequence length="261" mass="27032">MSSTTVTPAGEVRAESGPSRTVPFTRVAAVEMRKLADTRTALVLLTLLVLSAVGAMIINAAYFTQDVQDVASSAALTLGLFLPVLGIVSVTSEWSKRTALTTFALEPRRWRVLVAKAVAGTVVAVATSALMIVLAYPTTAVAAAVRGVEADFTLDPVALAAWTAVSVLFTLCGIALGSMLLNAGASIVVYFVASIAWGFIGLTGDLGSTLAGWLDLNVTTVPLAGGEMSTDAVGPLLASTGLWVAGPFLLGLLRVHRMELR</sequence>
<feature type="transmembrane region" description="Helical" evidence="1">
    <location>
        <begin position="70"/>
        <end position="92"/>
    </location>
</feature>
<protein>
    <recommendedName>
        <fullName evidence="4">ABC-2 type transport system permease protein</fullName>
    </recommendedName>
</protein>
<comment type="caution">
    <text evidence="2">The sequence shown here is derived from an EMBL/GenBank/DDBJ whole genome shotgun (WGS) entry which is preliminary data.</text>
</comment>
<gene>
    <name evidence="2" type="ORF">GCM10023198_05770</name>
</gene>
<feature type="transmembrane region" description="Helical" evidence="1">
    <location>
        <begin position="42"/>
        <end position="64"/>
    </location>
</feature>
<proteinExistence type="predicted"/>
<dbReference type="Proteomes" id="UP001500843">
    <property type="component" value="Unassembled WGS sequence"/>
</dbReference>
<accession>A0ABP8WIB7</accession>
<evidence type="ECO:0000313" key="2">
    <source>
        <dbReference type="EMBL" id="GAA4689906.1"/>
    </source>
</evidence>
<feature type="transmembrane region" description="Helical" evidence="1">
    <location>
        <begin position="233"/>
        <end position="253"/>
    </location>
</feature>
<evidence type="ECO:0000256" key="1">
    <source>
        <dbReference type="SAM" id="Phobius"/>
    </source>
</evidence>
<reference evidence="3" key="1">
    <citation type="journal article" date="2019" name="Int. J. Syst. Evol. Microbiol.">
        <title>The Global Catalogue of Microorganisms (GCM) 10K type strain sequencing project: providing services to taxonomists for standard genome sequencing and annotation.</title>
        <authorList>
            <consortium name="The Broad Institute Genomics Platform"/>
            <consortium name="The Broad Institute Genome Sequencing Center for Infectious Disease"/>
            <person name="Wu L."/>
            <person name="Ma J."/>
        </authorList>
    </citation>
    <scope>NUCLEOTIDE SEQUENCE [LARGE SCALE GENOMIC DNA]</scope>
    <source>
        <strain evidence="3">JCM 17975</strain>
    </source>
</reference>
<feature type="transmembrane region" description="Helical" evidence="1">
    <location>
        <begin position="188"/>
        <end position="213"/>
    </location>
</feature>
<evidence type="ECO:0000313" key="3">
    <source>
        <dbReference type="Proteomes" id="UP001500843"/>
    </source>
</evidence>
<name>A0ABP8WIB7_9MICO</name>
<feature type="transmembrane region" description="Helical" evidence="1">
    <location>
        <begin position="157"/>
        <end position="181"/>
    </location>
</feature>
<keyword evidence="3" id="KW-1185">Reference proteome</keyword>
<organism evidence="2 3">
    <name type="scientific">Promicromonospora umidemergens</name>
    <dbReference type="NCBI Taxonomy" id="629679"/>
    <lineage>
        <taxon>Bacteria</taxon>
        <taxon>Bacillati</taxon>
        <taxon>Actinomycetota</taxon>
        <taxon>Actinomycetes</taxon>
        <taxon>Micrococcales</taxon>
        <taxon>Promicromonosporaceae</taxon>
        <taxon>Promicromonospora</taxon>
    </lineage>
</organism>